<name>Q1PUN6_KUEST</name>
<evidence type="ECO:0000313" key="4">
    <source>
        <dbReference type="Proteomes" id="UP000221734"/>
    </source>
</evidence>
<dbReference type="Proteomes" id="UP000501926">
    <property type="component" value="Chromosome"/>
</dbReference>
<protein>
    <submittedName>
        <fullName evidence="3">Putative orf</fullName>
    </submittedName>
</protein>
<reference evidence="1" key="1">
    <citation type="journal article" date="2006" name="Nature">
        <title>Deciphering the evolution and metabolism of an anammox bacterium from a community genome.</title>
        <authorList>
            <person name="Strous M."/>
            <person name="Pelletier E."/>
            <person name="Mangenot S."/>
            <person name="Rattei T."/>
            <person name="Lehner A."/>
            <person name="Taylor M.W."/>
            <person name="Horn M."/>
            <person name="Daims H."/>
            <person name="Bartol-Mavel D."/>
            <person name="Wincker P."/>
            <person name="Barbe V."/>
            <person name="Fonknechten N."/>
            <person name="Vallenet D."/>
            <person name="Segurens B."/>
            <person name="Schenowitz-Truong C."/>
            <person name="Medigue C."/>
            <person name="Collingro A."/>
            <person name="Snel B."/>
            <person name="Dutilh B.E."/>
            <person name="OpDenCamp H.J.M."/>
            <person name="vanDerDrift C."/>
            <person name="Cirpus I."/>
            <person name="vanDePas-Schoonen K.T."/>
            <person name="Harhangi H.R."/>
            <person name="vanNiftrik L."/>
            <person name="Schmid M."/>
            <person name="Keltjens J."/>
            <person name="vanDeVossenberg J."/>
            <person name="Kartal B."/>
            <person name="Meier H."/>
            <person name="Frishman D."/>
            <person name="Huynen M.A."/>
            <person name="Mewes H."/>
            <person name="Weissenbach J."/>
            <person name="Jetten M.S.M."/>
            <person name="Wagner M."/>
            <person name="LePaslier D."/>
        </authorList>
    </citation>
    <scope>NUCLEOTIDE SEQUENCE</scope>
</reference>
<proteinExistence type="predicted"/>
<reference evidence="3" key="3">
    <citation type="submission" date="2017-10" db="EMBL/GenBank/DDBJ databases">
        <authorList>
            <person name="Banno H."/>
            <person name="Chua N.-H."/>
        </authorList>
    </citation>
    <scope>NUCLEOTIDE SEQUENCE [LARGE SCALE GENOMIC DNA]</scope>
    <source>
        <strain evidence="3">Kuenenia_mbr1_ru-nijmegen</strain>
    </source>
</reference>
<dbReference type="InterPro" id="IPR026350">
    <property type="entry name" value="GxxExxY"/>
</dbReference>
<dbReference type="KEGG" id="kst:KSMBR1_3203"/>
<sequence>MDANEREWNNELLFKNEVFKIIGAGMAVSNTLGCGFLEAVYQEVMEIELEENGIPFEPQKRIQISYKDRILKKEYVADFLCFEKIIVEIKAIKKITEN</sequence>
<gene>
    <name evidence="2" type="ORF">KsCSTR_39040</name>
    <name evidence="3" type="ORF">KSMBR1_3203</name>
    <name evidence="1" type="ORF">kustb0195</name>
</gene>
<dbReference type="RefSeq" id="WP_230405687.1">
    <property type="nucleotide sequence ID" value="NZ_CP049055.1"/>
</dbReference>
<accession>Q1PUN6</accession>
<reference evidence="4" key="4">
    <citation type="submission" date="2017-10" db="EMBL/GenBank/DDBJ databases">
        <authorList>
            <person name="Frank J."/>
        </authorList>
    </citation>
    <scope>NUCLEOTIDE SEQUENCE [LARGE SCALE GENOMIC DNA]</scope>
</reference>
<dbReference type="EMBL" id="CT573074">
    <property type="protein sequence ID" value="CAJ70940.1"/>
    <property type="molecule type" value="Genomic_DNA"/>
</dbReference>
<reference evidence="1" key="2">
    <citation type="submission" date="2006-01" db="EMBL/GenBank/DDBJ databases">
        <authorList>
            <person name="Genoscope"/>
        </authorList>
    </citation>
    <scope>NUCLEOTIDE SEQUENCE</scope>
</reference>
<evidence type="ECO:0000313" key="3">
    <source>
        <dbReference type="EMBL" id="SOH05680.1"/>
    </source>
</evidence>
<dbReference type="Proteomes" id="UP000221734">
    <property type="component" value="Chromosome Kuenenia_stuttgartiensis_MBR1"/>
</dbReference>
<evidence type="ECO:0000313" key="2">
    <source>
        <dbReference type="EMBL" id="QII13283.1"/>
    </source>
</evidence>
<evidence type="ECO:0000313" key="1">
    <source>
        <dbReference type="EMBL" id="CAJ70940.1"/>
    </source>
</evidence>
<keyword evidence="4" id="KW-1185">Reference proteome</keyword>
<reference evidence="2 5" key="5">
    <citation type="submission" date="2020-02" db="EMBL/GenBank/DDBJ databases">
        <title>Newly sequenced genome of strain CSTR1 showed variability in Candidatus Kuenenia stuttgartiensis genomes.</title>
        <authorList>
            <person name="Ding C."/>
            <person name="Adrian L."/>
        </authorList>
    </citation>
    <scope>NUCLEOTIDE SEQUENCE [LARGE SCALE GENOMIC DNA]</scope>
    <source>
        <strain evidence="2 5">CSTR1</strain>
    </source>
</reference>
<dbReference type="EMBL" id="LT934425">
    <property type="protein sequence ID" value="SOH05680.1"/>
    <property type="molecule type" value="Genomic_DNA"/>
</dbReference>
<dbReference type="EMBL" id="CP049055">
    <property type="protein sequence ID" value="QII13283.1"/>
    <property type="molecule type" value="Genomic_DNA"/>
</dbReference>
<dbReference type="Pfam" id="PF13366">
    <property type="entry name" value="PDDEXK_3"/>
    <property type="match status" value="1"/>
</dbReference>
<dbReference type="NCBIfam" id="TIGR04256">
    <property type="entry name" value="GxxExxY"/>
    <property type="match status" value="1"/>
</dbReference>
<organism evidence="1">
    <name type="scientific">Kuenenia stuttgartiensis</name>
    <dbReference type="NCBI Taxonomy" id="174633"/>
    <lineage>
        <taxon>Bacteria</taxon>
        <taxon>Pseudomonadati</taxon>
        <taxon>Planctomycetota</taxon>
        <taxon>Candidatus Brocadiia</taxon>
        <taxon>Candidatus Brocadiales</taxon>
        <taxon>Candidatus Brocadiaceae</taxon>
        <taxon>Candidatus Kuenenia</taxon>
    </lineage>
</organism>
<dbReference type="AlphaFoldDB" id="Q1PUN6"/>
<evidence type="ECO:0000313" key="5">
    <source>
        <dbReference type="Proteomes" id="UP000501926"/>
    </source>
</evidence>